<evidence type="ECO:0000313" key="3">
    <source>
        <dbReference type="Proteomes" id="UP000054266"/>
    </source>
</evidence>
<name>A0A0D2G291_9EURO</name>
<proteinExistence type="predicted"/>
<dbReference type="AlphaFoldDB" id="A0A0D2G291"/>
<gene>
    <name evidence="2" type="ORF">PV04_01056</name>
</gene>
<dbReference type="HOGENOM" id="CLU_024079_0_1_1"/>
<protein>
    <recommendedName>
        <fullName evidence="4">Vacuolar protein sorting-associated protein 62</fullName>
    </recommendedName>
</protein>
<reference evidence="2 3" key="1">
    <citation type="submission" date="2015-01" db="EMBL/GenBank/DDBJ databases">
        <title>The Genome Sequence of Capronia semiimmersa CBS27337.</title>
        <authorList>
            <consortium name="The Broad Institute Genomics Platform"/>
            <person name="Cuomo C."/>
            <person name="de Hoog S."/>
            <person name="Gorbushina A."/>
            <person name="Stielow B."/>
            <person name="Teixiera M."/>
            <person name="Abouelleil A."/>
            <person name="Chapman S.B."/>
            <person name="Priest M."/>
            <person name="Young S.K."/>
            <person name="Wortman J."/>
            <person name="Nusbaum C."/>
            <person name="Birren B."/>
        </authorList>
    </citation>
    <scope>NUCLEOTIDE SEQUENCE [LARGE SCALE GENOMIC DNA]</scope>
    <source>
        <strain evidence="2 3">CBS 27337</strain>
    </source>
</reference>
<keyword evidence="3" id="KW-1185">Reference proteome</keyword>
<dbReference type="Proteomes" id="UP000054266">
    <property type="component" value="Unassembled WGS sequence"/>
</dbReference>
<evidence type="ECO:0008006" key="4">
    <source>
        <dbReference type="Google" id="ProtNLM"/>
    </source>
</evidence>
<evidence type="ECO:0000256" key="1">
    <source>
        <dbReference type="SAM" id="SignalP"/>
    </source>
</evidence>
<dbReference type="EMBL" id="KN846956">
    <property type="protein sequence ID" value="KIW72895.1"/>
    <property type="molecule type" value="Genomic_DNA"/>
</dbReference>
<keyword evidence="1" id="KW-0732">Signal</keyword>
<sequence>MLLCHIPWALALLTATAASPVTKIQKRDLPDYVRQYAPVAYLHSQEAYFPSSIADQLSHSHPEDNTGTRIATSAPLTLDNLNTLNSFANGGQDVYLTSNEGIQALPSWFQGTKPSSSGSTGSTIASVIVTVAKPNDIVDAFYFSFYAYNQGNWVLGLPSLEFGDHVGDWEHTMVRFINGVPQAMWFSQHSSGQAFAYAAVGKYGDDAVRPIVYVAQGSHANYAVAGSHDHTIPGLNLPGGPLEDHTNAGVFWDPLPNAYAYTYNVSTGAFAAYNGADPTAWLAFLGRWGDAQLPDDADGQVDVFGQRKYTAGPTGPVDKDLGRQNVCSGDGNCLVRSILTP</sequence>
<dbReference type="PANTHER" id="PTHR48174">
    <property type="entry name" value="DUF946 FAMILY PROTEIN"/>
    <property type="match status" value="1"/>
</dbReference>
<dbReference type="PANTHER" id="PTHR48174:SF5">
    <property type="entry name" value="VACUOLAR PROTEIN SORTING-ASSOCIATED PROTEIN 62"/>
    <property type="match status" value="1"/>
</dbReference>
<dbReference type="InterPro" id="IPR009291">
    <property type="entry name" value="Vps62"/>
</dbReference>
<feature type="signal peptide" evidence="1">
    <location>
        <begin position="1"/>
        <end position="18"/>
    </location>
</feature>
<organism evidence="2 3">
    <name type="scientific">Phialophora macrospora</name>
    <dbReference type="NCBI Taxonomy" id="1851006"/>
    <lineage>
        <taxon>Eukaryota</taxon>
        <taxon>Fungi</taxon>
        <taxon>Dikarya</taxon>
        <taxon>Ascomycota</taxon>
        <taxon>Pezizomycotina</taxon>
        <taxon>Eurotiomycetes</taxon>
        <taxon>Chaetothyriomycetidae</taxon>
        <taxon>Chaetothyriales</taxon>
        <taxon>Herpotrichiellaceae</taxon>
        <taxon>Phialophora</taxon>
    </lineage>
</organism>
<dbReference type="STRING" id="5601.A0A0D2G291"/>
<dbReference type="Pfam" id="PF06101">
    <property type="entry name" value="Vps62"/>
    <property type="match status" value="1"/>
</dbReference>
<accession>A0A0D2G291</accession>
<feature type="chain" id="PRO_5002242321" description="Vacuolar protein sorting-associated protein 62" evidence="1">
    <location>
        <begin position="19"/>
        <end position="341"/>
    </location>
</feature>
<evidence type="ECO:0000313" key="2">
    <source>
        <dbReference type="EMBL" id="KIW72895.1"/>
    </source>
</evidence>